<dbReference type="CDD" id="cd20264">
    <property type="entry name" value="Complex1_LYR_LYRM4"/>
    <property type="match status" value="1"/>
</dbReference>
<dbReference type="GO" id="GO:1990221">
    <property type="term" value="C:L-cysteine desulfurase complex"/>
    <property type="evidence" value="ECO:0007669"/>
    <property type="project" value="TreeGrafter"/>
</dbReference>
<reference evidence="3" key="1">
    <citation type="submission" date="2022-05" db="EMBL/GenBank/DDBJ databases">
        <authorList>
            <person name="Okamura Y."/>
        </authorList>
    </citation>
    <scope>NUCLEOTIDE SEQUENCE</scope>
</reference>
<sequence>MSAIGPKSQILALYKCLLRESQKFSSYNIRSYAIRRVRDAFKENKSLSDGKAINNEIKFAKENLEIIKRQTIIGNMYQTDKLVIENIH</sequence>
<dbReference type="InterPro" id="IPR008011">
    <property type="entry name" value="Complex1_LYR_dom"/>
</dbReference>
<dbReference type="InterPro" id="IPR045297">
    <property type="entry name" value="Complex1_LYR_LYRM4"/>
</dbReference>
<dbReference type="PANTHER" id="PTHR13166">
    <property type="entry name" value="PROTEIN C6ORF149"/>
    <property type="match status" value="1"/>
</dbReference>
<dbReference type="Pfam" id="PF05347">
    <property type="entry name" value="Complex1_LYR"/>
    <property type="match status" value="1"/>
</dbReference>
<keyword evidence="4" id="KW-1185">Reference proteome</keyword>
<evidence type="ECO:0000313" key="4">
    <source>
        <dbReference type="Proteomes" id="UP001152562"/>
    </source>
</evidence>
<gene>
    <name evidence="3" type="ORF">PIBRA_LOCUS8422</name>
</gene>
<dbReference type="PANTHER" id="PTHR13166:SF7">
    <property type="entry name" value="LYR MOTIF-CONTAINING PROTEIN 4"/>
    <property type="match status" value="1"/>
</dbReference>
<dbReference type="InterPro" id="IPR051522">
    <property type="entry name" value="ISC_assembly_LYR"/>
</dbReference>
<evidence type="ECO:0000313" key="3">
    <source>
        <dbReference type="EMBL" id="CAH4031972.1"/>
    </source>
</evidence>
<dbReference type="AlphaFoldDB" id="A0A9P0TJS4"/>
<accession>A0A9P0TJS4</accession>
<dbReference type="GO" id="GO:0016226">
    <property type="term" value="P:iron-sulfur cluster assembly"/>
    <property type="evidence" value="ECO:0007669"/>
    <property type="project" value="InterPro"/>
</dbReference>
<feature type="domain" description="Complex 1 LYR protein" evidence="2">
    <location>
        <begin position="9"/>
        <end position="65"/>
    </location>
</feature>
<evidence type="ECO:0000259" key="2">
    <source>
        <dbReference type="Pfam" id="PF05347"/>
    </source>
</evidence>
<dbReference type="EMBL" id="CALOZG010000021">
    <property type="protein sequence ID" value="CAH4031972.1"/>
    <property type="molecule type" value="Genomic_DNA"/>
</dbReference>
<dbReference type="Proteomes" id="UP001152562">
    <property type="component" value="Unassembled WGS sequence"/>
</dbReference>
<protein>
    <recommendedName>
        <fullName evidence="2">Complex 1 LYR protein domain-containing protein</fullName>
    </recommendedName>
</protein>
<evidence type="ECO:0000256" key="1">
    <source>
        <dbReference type="ARBA" id="ARBA00009508"/>
    </source>
</evidence>
<proteinExistence type="inferred from homology"/>
<organism evidence="3 4">
    <name type="scientific">Pieris brassicae</name>
    <name type="common">White butterfly</name>
    <name type="synonym">Large white butterfly</name>
    <dbReference type="NCBI Taxonomy" id="7116"/>
    <lineage>
        <taxon>Eukaryota</taxon>
        <taxon>Metazoa</taxon>
        <taxon>Ecdysozoa</taxon>
        <taxon>Arthropoda</taxon>
        <taxon>Hexapoda</taxon>
        <taxon>Insecta</taxon>
        <taxon>Pterygota</taxon>
        <taxon>Neoptera</taxon>
        <taxon>Endopterygota</taxon>
        <taxon>Lepidoptera</taxon>
        <taxon>Glossata</taxon>
        <taxon>Ditrysia</taxon>
        <taxon>Papilionoidea</taxon>
        <taxon>Pieridae</taxon>
        <taxon>Pierinae</taxon>
        <taxon>Pieris</taxon>
    </lineage>
</organism>
<comment type="caution">
    <text evidence="3">The sequence shown here is derived from an EMBL/GenBank/DDBJ whole genome shotgun (WGS) entry which is preliminary data.</text>
</comment>
<dbReference type="GO" id="GO:0005739">
    <property type="term" value="C:mitochondrion"/>
    <property type="evidence" value="ECO:0007669"/>
    <property type="project" value="TreeGrafter"/>
</dbReference>
<comment type="similarity">
    <text evidence="1">Belongs to the complex I LYR family.</text>
</comment>
<name>A0A9P0TJS4_PIEBR</name>